<dbReference type="RefSeq" id="WP_174673457.1">
    <property type="nucleotide sequence ID" value="NZ_CP054491.1"/>
</dbReference>
<keyword evidence="1" id="KW-1133">Transmembrane helix</keyword>
<proteinExistence type="predicted"/>
<protein>
    <submittedName>
        <fullName evidence="2">Uncharacterized protein</fullName>
    </submittedName>
</protein>
<feature type="transmembrane region" description="Helical" evidence="1">
    <location>
        <begin position="31"/>
        <end position="53"/>
    </location>
</feature>
<keyword evidence="3" id="KW-1185">Reference proteome</keyword>
<dbReference type="KEGG" id="rev:HUE57_14700"/>
<dbReference type="EMBL" id="CP054491">
    <property type="protein sequence ID" value="QKQ27389.1"/>
    <property type="molecule type" value="Genomic_DNA"/>
</dbReference>
<gene>
    <name evidence="2" type="ORF">HUE57_14700</name>
</gene>
<evidence type="ECO:0000256" key="1">
    <source>
        <dbReference type="SAM" id="Phobius"/>
    </source>
</evidence>
<keyword evidence="1" id="KW-0812">Transmembrane</keyword>
<accession>A0A6N0HYJ0</accession>
<organism evidence="2 3">
    <name type="scientific">Candidatus Reidiella endopervernicosa</name>
    <dbReference type="NCBI Taxonomy" id="2738883"/>
    <lineage>
        <taxon>Bacteria</taxon>
        <taxon>Pseudomonadati</taxon>
        <taxon>Pseudomonadota</taxon>
        <taxon>Gammaproteobacteria</taxon>
        <taxon>Candidatus Reidiella</taxon>
    </lineage>
</organism>
<dbReference type="AlphaFoldDB" id="A0A6N0HYJ0"/>
<dbReference type="Proteomes" id="UP000509658">
    <property type="component" value="Chromosome"/>
</dbReference>
<keyword evidence="1" id="KW-0472">Membrane</keyword>
<name>A0A6N0HYJ0_9GAMM</name>
<reference evidence="2 3" key="1">
    <citation type="submission" date="2020-05" db="EMBL/GenBank/DDBJ databases">
        <title>Horizontal transmission and recombination maintain forever young bacterial symbiont genomes.</title>
        <authorList>
            <person name="Russell S.L."/>
            <person name="Pepper-Tunick E."/>
            <person name="Svedberg J."/>
            <person name="Byrne A."/>
            <person name="Ruelas Castillo J."/>
            <person name="Vollmers C."/>
            <person name="Beinart R.A."/>
            <person name="Corbett-Detig R."/>
        </authorList>
    </citation>
    <scope>NUCLEOTIDE SEQUENCE [LARGE SCALE GENOMIC DNA]</scope>
    <source>
        <strain evidence="2">Santa_Monica_outfall</strain>
    </source>
</reference>
<evidence type="ECO:0000313" key="2">
    <source>
        <dbReference type="EMBL" id="QKQ27389.1"/>
    </source>
</evidence>
<sequence>MFHVPGTYWKIVTVAPESRGFNALSSMRLPLFTAVAAITIVLAIGFVFLLRLFSIRLSA</sequence>
<evidence type="ECO:0000313" key="3">
    <source>
        <dbReference type="Proteomes" id="UP000509658"/>
    </source>
</evidence>